<dbReference type="RefSeq" id="WP_034381961.1">
    <property type="nucleotide sequence ID" value="NZ_AWTN01000108.1"/>
</dbReference>
<accession>A0A0E3BY64</accession>
<evidence type="ECO:0000313" key="2">
    <source>
        <dbReference type="Proteomes" id="UP000029567"/>
    </source>
</evidence>
<reference evidence="1 2" key="1">
    <citation type="submission" date="2013-09" db="EMBL/GenBank/DDBJ databases">
        <title>High correlation between genotypes and phenotypes of environmental bacteria Comamonas testosteroni strains.</title>
        <authorList>
            <person name="Liu L."/>
            <person name="Zhu W."/>
            <person name="Xia X."/>
            <person name="Xu B."/>
            <person name="Luo M."/>
            <person name="Wang G."/>
        </authorList>
    </citation>
    <scope>NUCLEOTIDE SEQUENCE [LARGE SCALE GENOMIC DNA]</scope>
    <source>
        <strain evidence="1 2">JL14</strain>
    </source>
</reference>
<dbReference type="Proteomes" id="UP000029567">
    <property type="component" value="Unassembled WGS sequence"/>
</dbReference>
<sequence length="151" mass="16896">MNSEAATNPVEIAVLASTLVEEIQELFIKAEALPMRFMSAFTQTQSEDVKLYVRVFSSQHGHSRYIKTLGMQALNRQGRVLVISNVEFAPSLQSRGLLKAIVREAVARIEDLDIIEFENVLSAKLASDLAHHGYVLRDSTIPFGSLYKTMR</sequence>
<proteinExistence type="predicted"/>
<name>A0A0E3BY64_9BURK</name>
<dbReference type="AlphaFoldDB" id="A0A0E3BY64"/>
<evidence type="ECO:0008006" key="3">
    <source>
        <dbReference type="Google" id="ProtNLM"/>
    </source>
</evidence>
<evidence type="ECO:0000313" key="1">
    <source>
        <dbReference type="EMBL" id="KGG87402.1"/>
    </source>
</evidence>
<organism evidence="1 2">
    <name type="scientific">Comamonas thiooxydans</name>
    <dbReference type="NCBI Taxonomy" id="363952"/>
    <lineage>
        <taxon>Bacteria</taxon>
        <taxon>Pseudomonadati</taxon>
        <taxon>Pseudomonadota</taxon>
        <taxon>Betaproteobacteria</taxon>
        <taxon>Burkholderiales</taxon>
        <taxon>Comamonadaceae</taxon>
        <taxon>Comamonas</taxon>
    </lineage>
</organism>
<dbReference type="EMBL" id="AWTN01000108">
    <property type="protein sequence ID" value="KGG87402.1"/>
    <property type="molecule type" value="Genomic_DNA"/>
</dbReference>
<comment type="caution">
    <text evidence="1">The sequence shown here is derived from an EMBL/GenBank/DDBJ whole genome shotgun (WGS) entry which is preliminary data.</text>
</comment>
<protein>
    <recommendedName>
        <fullName evidence="3">N-acetyltransferase domain-containing protein</fullName>
    </recommendedName>
</protein>
<gene>
    <name evidence="1" type="ORF">P245_20275</name>
</gene>